<evidence type="ECO:0000313" key="2">
    <source>
        <dbReference type="EMBL" id="GBF50629.1"/>
    </source>
</evidence>
<protein>
    <submittedName>
        <fullName evidence="2">Cytochrome C biogenesis protein</fullName>
    </submittedName>
</protein>
<evidence type="ECO:0000256" key="1">
    <source>
        <dbReference type="SAM" id="Phobius"/>
    </source>
</evidence>
<name>A0A2P2E180_9LEPT</name>
<keyword evidence="1" id="KW-1133">Transmembrane helix</keyword>
<comment type="caution">
    <text evidence="2">The sequence shown here is derived from an EMBL/GenBank/DDBJ whole genome shotgun (WGS) entry which is preliminary data.</text>
</comment>
<keyword evidence="3" id="KW-1185">Reference proteome</keyword>
<organism evidence="2 3">
    <name type="scientific">Leptospira ryugenii</name>
    <dbReference type="NCBI Taxonomy" id="1917863"/>
    <lineage>
        <taxon>Bacteria</taxon>
        <taxon>Pseudomonadati</taxon>
        <taxon>Spirochaetota</taxon>
        <taxon>Spirochaetia</taxon>
        <taxon>Leptospirales</taxon>
        <taxon>Leptospiraceae</taxon>
        <taxon>Leptospira</taxon>
    </lineage>
</organism>
<keyword evidence="1" id="KW-0812">Transmembrane</keyword>
<dbReference type="Proteomes" id="UP000245133">
    <property type="component" value="Unassembled WGS sequence"/>
</dbReference>
<reference evidence="2 3" key="1">
    <citation type="submission" date="2018-02" db="EMBL/GenBank/DDBJ databases">
        <title>Novel Leptospira species isolated from soil and water in Japan.</title>
        <authorList>
            <person name="Nakao R."/>
            <person name="Masuzawa T."/>
        </authorList>
    </citation>
    <scope>NUCLEOTIDE SEQUENCE [LARGE SCALE GENOMIC DNA]</scope>
    <source>
        <strain evidence="2 3">YH101</strain>
    </source>
</reference>
<feature type="transmembrane region" description="Helical" evidence="1">
    <location>
        <begin position="74"/>
        <end position="94"/>
    </location>
</feature>
<evidence type="ECO:0000313" key="3">
    <source>
        <dbReference type="Proteomes" id="UP000245133"/>
    </source>
</evidence>
<sequence>MCSASAYLKTFIENQIKRGLTEESIIDGLKNGFGDSVNEDPIVKHFQDSGNSGMVDSIRYGFGDAIMAKPDATGINLTLSILAILGLFGIYYYIQKFQKQKSVGKESQSDKLDLADIQKKISDWEKKL</sequence>
<dbReference type="EMBL" id="BFBB01000005">
    <property type="protein sequence ID" value="GBF50629.1"/>
    <property type="molecule type" value="Genomic_DNA"/>
</dbReference>
<dbReference type="AlphaFoldDB" id="A0A2P2E180"/>
<accession>A0A2P2E180</accession>
<keyword evidence="1" id="KW-0472">Membrane</keyword>
<proteinExistence type="predicted"/>
<gene>
    <name evidence="2" type="ORF">LPTSP4_21550</name>
</gene>